<sequence>MVKLEEERLLAENELFKFKENFEKSKEENEKIFKEKLELLKELEENKLKIEKYEEDKKLELINLAKLKNENEEIFKEKAQLLKEFKEYKIKMTKIEEVNKSNLTKTEEDNKKLTKKSEISENIICQLRQEISQNKKNYKQEIKQVKDLAENRVEQIKTLTERNAAYSDAKYEAEKKAKELLTKIEQLQIENKDFVAKIQLKDEKIRSFEKEVETWKSLNDSRKKELDKLNKENDKYIFFVKRPNKMCTIKNEDSCCEINVLILIYVLVVSALKGMDMLMFMKIIAKGGYIIKIKSWMGLELLGIINGFVYMDNIHIQKLEVMGVIILYFILK</sequence>
<dbReference type="EMBL" id="CAJEWN010000459">
    <property type="protein sequence ID" value="CAD2183174.1"/>
    <property type="molecule type" value="Genomic_DNA"/>
</dbReference>
<accession>A0A6V7W7V9</accession>
<protein>
    <submittedName>
        <fullName evidence="2">Uncharacterized protein</fullName>
    </submittedName>
</protein>
<comment type="caution">
    <text evidence="2">The sequence shown here is derived from an EMBL/GenBank/DDBJ whole genome shotgun (WGS) entry which is preliminary data.</text>
</comment>
<feature type="coiled-coil region" evidence="1">
    <location>
        <begin position="1"/>
        <end position="98"/>
    </location>
</feature>
<keyword evidence="1" id="KW-0175">Coiled coil</keyword>
<name>A0A6V7W7V9_MELEN</name>
<evidence type="ECO:0000313" key="2">
    <source>
        <dbReference type="EMBL" id="CAD2183174.1"/>
    </source>
</evidence>
<gene>
    <name evidence="2" type="ORF">MENT_LOCUS35448</name>
</gene>
<proteinExistence type="predicted"/>
<dbReference type="Proteomes" id="UP000580250">
    <property type="component" value="Unassembled WGS sequence"/>
</dbReference>
<feature type="coiled-coil region" evidence="1">
    <location>
        <begin position="128"/>
        <end position="232"/>
    </location>
</feature>
<evidence type="ECO:0000313" key="3">
    <source>
        <dbReference type="Proteomes" id="UP000580250"/>
    </source>
</evidence>
<evidence type="ECO:0000256" key="1">
    <source>
        <dbReference type="SAM" id="Coils"/>
    </source>
</evidence>
<organism evidence="2 3">
    <name type="scientific">Meloidogyne enterolobii</name>
    <name type="common">Root-knot nematode worm</name>
    <name type="synonym">Meloidogyne mayaguensis</name>
    <dbReference type="NCBI Taxonomy" id="390850"/>
    <lineage>
        <taxon>Eukaryota</taxon>
        <taxon>Metazoa</taxon>
        <taxon>Ecdysozoa</taxon>
        <taxon>Nematoda</taxon>
        <taxon>Chromadorea</taxon>
        <taxon>Rhabditida</taxon>
        <taxon>Tylenchina</taxon>
        <taxon>Tylenchomorpha</taxon>
        <taxon>Tylenchoidea</taxon>
        <taxon>Meloidogynidae</taxon>
        <taxon>Meloidogyninae</taxon>
        <taxon>Meloidogyne</taxon>
    </lineage>
</organism>
<reference evidence="2 3" key="1">
    <citation type="submission" date="2020-08" db="EMBL/GenBank/DDBJ databases">
        <authorList>
            <person name="Koutsovoulos G."/>
            <person name="Danchin GJ E."/>
        </authorList>
    </citation>
    <scope>NUCLEOTIDE SEQUENCE [LARGE SCALE GENOMIC DNA]</scope>
</reference>
<dbReference type="AlphaFoldDB" id="A0A6V7W7V9"/>